<dbReference type="PANTHER" id="PTHR22955:SF77">
    <property type="entry name" value="ASPARTIC PUTATIVE DOMAIN-CONTAINING PROTEIN-RELATED"/>
    <property type="match status" value="1"/>
</dbReference>
<evidence type="ECO:0000313" key="1">
    <source>
        <dbReference type="EMBL" id="KAK9703668.1"/>
    </source>
</evidence>
<accession>A0AAW1JIE2</accession>
<dbReference type="PANTHER" id="PTHR22955">
    <property type="entry name" value="RETROTRANSPOSON"/>
    <property type="match status" value="1"/>
</dbReference>
<organism evidence="1 2">
    <name type="scientific">Popillia japonica</name>
    <name type="common">Japanese beetle</name>
    <dbReference type="NCBI Taxonomy" id="7064"/>
    <lineage>
        <taxon>Eukaryota</taxon>
        <taxon>Metazoa</taxon>
        <taxon>Ecdysozoa</taxon>
        <taxon>Arthropoda</taxon>
        <taxon>Hexapoda</taxon>
        <taxon>Insecta</taxon>
        <taxon>Pterygota</taxon>
        <taxon>Neoptera</taxon>
        <taxon>Endopterygota</taxon>
        <taxon>Coleoptera</taxon>
        <taxon>Polyphaga</taxon>
        <taxon>Scarabaeiformia</taxon>
        <taxon>Scarabaeidae</taxon>
        <taxon>Rutelinae</taxon>
        <taxon>Popillia</taxon>
    </lineage>
</organism>
<comment type="caution">
    <text evidence="1">The sequence shown here is derived from an EMBL/GenBank/DDBJ whole genome shotgun (WGS) entry which is preliminary data.</text>
</comment>
<dbReference type="EMBL" id="JASPKY010000365">
    <property type="protein sequence ID" value="KAK9703668.1"/>
    <property type="molecule type" value="Genomic_DNA"/>
</dbReference>
<dbReference type="Pfam" id="PF05380">
    <property type="entry name" value="Peptidase_A17"/>
    <property type="match status" value="1"/>
</dbReference>
<evidence type="ECO:0000313" key="2">
    <source>
        <dbReference type="Proteomes" id="UP001458880"/>
    </source>
</evidence>
<sequence>MLQKLWMEKVAWDEVVPDSIAHTWEKLKKELVHLNSINIMRRVTCNDFTRIELHGFADASIELLGFADASESAYGACIYVRSIDCEGNVRVNLLCAKSKVAPVKSQTMPRLELCGALTLSRLLEKVLQAINIEFDHCYCALTLSRLLEKVLQAINIEFDHCYCWTDSRTIVLGWLKQLPNQCKTFIGNRVSEIQNVCGALTLSRLLEKRFKMLLQRASKSDWRHVPSKHNAADILSRGMYPNDLQECHMWWHGPTFLLEEPSRWPNTQFDIPGLPEMKEPTRALLSFEKSEKFPFDRFPTLTKLKRTVAFMLRFKTNCFKQKFKRNVDFHA</sequence>
<proteinExistence type="predicted"/>
<keyword evidence="2" id="KW-1185">Reference proteome</keyword>
<gene>
    <name evidence="1" type="ORF">QE152_g29194</name>
</gene>
<dbReference type="InterPro" id="IPR008042">
    <property type="entry name" value="Retrotrans_Pao"/>
</dbReference>
<protein>
    <submittedName>
        <fullName evidence="1">Pao retrotransposon peptidase</fullName>
    </submittedName>
</protein>
<dbReference type="AlphaFoldDB" id="A0AAW1JIE2"/>
<name>A0AAW1JIE2_POPJA</name>
<dbReference type="Proteomes" id="UP001458880">
    <property type="component" value="Unassembled WGS sequence"/>
</dbReference>
<reference evidence="1 2" key="1">
    <citation type="journal article" date="2024" name="BMC Genomics">
        <title>De novo assembly and annotation of Popillia japonica's genome with initial clues to its potential as an invasive pest.</title>
        <authorList>
            <person name="Cucini C."/>
            <person name="Boschi S."/>
            <person name="Funari R."/>
            <person name="Cardaioli E."/>
            <person name="Iannotti N."/>
            <person name="Marturano G."/>
            <person name="Paoli F."/>
            <person name="Bruttini M."/>
            <person name="Carapelli A."/>
            <person name="Frati F."/>
            <person name="Nardi F."/>
        </authorList>
    </citation>
    <scope>NUCLEOTIDE SEQUENCE [LARGE SCALE GENOMIC DNA]</scope>
    <source>
        <strain evidence="1">DMR45628</strain>
    </source>
</reference>